<dbReference type="Proteomes" id="UP000673691">
    <property type="component" value="Unassembled WGS sequence"/>
</dbReference>
<gene>
    <name evidence="13" type="ORF">BJ554DRAFT_592</name>
</gene>
<keyword evidence="8 9" id="KW-0539">Nucleus</keyword>
<evidence type="ECO:0000256" key="8">
    <source>
        <dbReference type="ARBA" id="ARBA00023242"/>
    </source>
</evidence>
<dbReference type="SUPFAM" id="SSF48371">
    <property type="entry name" value="ARM repeat"/>
    <property type="match status" value="1"/>
</dbReference>
<dbReference type="InterPro" id="IPR011989">
    <property type="entry name" value="ARM-like"/>
</dbReference>
<comment type="subcellular location">
    <subcellularLocation>
        <location evidence="1 9">Cytoplasm</location>
    </subcellularLocation>
    <subcellularLocation>
        <location evidence="9">Nucleus</location>
    </subcellularLocation>
    <text evidence="9">Shuttles between the nucleus and the cytoplasm.</text>
</comment>
<feature type="non-terminal residue" evidence="13">
    <location>
        <position position="607"/>
    </location>
</feature>
<comment type="similarity">
    <text evidence="2 9">Belongs to the exportin family.</text>
</comment>
<keyword evidence="5 9" id="KW-0963">Cytoplasm</keyword>
<dbReference type="Pfam" id="PF08389">
    <property type="entry name" value="Xpo1"/>
    <property type="match status" value="1"/>
</dbReference>
<evidence type="ECO:0000256" key="1">
    <source>
        <dbReference type="ARBA" id="ARBA00004496"/>
    </source>
</evidence>
<proteinExistence type="inferred from homology"/>
<evidence type="ECO:0000313" key="14">
    <source>
        <dbReference type="Proteomes" id="UP000673691"/>
    </source>
</evidence>
<comment type="function">
    <text evidence="9">tRNA nucleus export receptor which facilitates tRNA translocation across the nuclear pore complex.</text>
</comment>
<feature type="region of interest" description="Disordered" evidence="10">
    <location>
        <begin position="472"/>
        <end position="497"/>
    </location>
</feature>
<evidence type="ECO:0000259" key="12">
    <source>
        <dbReference type="Pfam" id="PF19282"/>
    </source>
</evidence>
<evidence type="ECO:0000259" key="11">
    <source>
        <dbReference type="Pfam" id="PF08389"/>
    </source>
</evidence>
<keyword evidence="4 9" id="KW-0813">Transport</keyword>
<dbReference type="InterPro" id="IPR016024">
    <property type="entry name" value="ARM-type_fold"/>
</dbReference>
<dbReference type="EMBL" id="JAEFCI010007442">
    <property type="protein sequence ID" value="KAG5459065.1"/>
    <property type="molecule type" value="Genomic_DNA"/>
</dbReference>
<evidence type="ECO:0000256" key="3">
    <source>
        <dbReference type="ARBA" id="ARBA00018928"/>
    </source>
</evidence>
<feature type="domain" description="Exportin-1/Importin-beta-like" evidence="11">
    <location>
        <begin position="106"/>
        <end position="268"/>
    </location>
</feature>
<feature type="domain" description="Exportin-T C-terminal" evidence="12">
    <location>
        <begin position="516"/>
        <end position="598"/>
    </location>
</feature>
<dbReference type="GO" id="GO:0016363">
    <property type="term" value="C:nuclear matrix"/>
    <property type="evidence" value="ECO:0007669"/>
    <property type="project" value="TreeGrafter"/>
</dbReference>
<dbReference type="GO" id="GO:0005737">
    <property type="term" value="C:cytoplasm"/>
    <property type="evidence" value="ECO:0007669"/>
    <property type="project" value="UniProtKB-SubCell"/>
</dbReference>
<dbReference type="PANTHER" id="PTHR15952:SF11">
    <property type="entry name" value="EXPORTIN-T"/>
    <property type="match status" value="1"/>
</dbReference>
<feature type="domain" description="Exportin-T C-terminal" evidence="12">
    <location>
        <begin position="378"/>
        <end position="468"/>
    </location>
</feature>
<dbReference type="InterPro" id="IPR040017">
    <property type="entry name" value="XPOT"/>
</dbReference>
<dbReference type="AlphaFoldDB" id="A0A8H8DI07"/>
<sequence>MDLIEQAVACALSPHADPALKREATEYCEQLKISPDGWQLCLGLFARDPKSTPEARLFALQVVEHALGNFPPALNPQQLQFIRETLVNFVTREFFGTQNPSAPKDPPYLRNKLAHTLTLLFMHLYPHSWPSFFDDLVALLDVGLTGRTDEKLVDIYLRILMAIDEEVVNLLVPREKGANVRNMNIKDAMRERDIITVANTWPPLLSEYRTRDPAIAAMLMRVVGAYVTWIDISLVVNDVFMSRLYECLDHHPQESGSREIQIAACECFTEVINKGMKSSDKLTLLQLLQPTAVLKRLGAPGPQSIGAFNLTGSNLLLKRRERHSGDVGGEDEDEEDEELELSEQAARLANAVGVELCRIHEEAASSSVSGSAGADGLRSAAYGVLESMFPFLLHYLANEYDDTSSCVFPFLGDVLGVFRRMAKSSPTVAIADGISAGFGASSPSALTAPQRDFLLHVLQAVVLKMKHSPDTDPFAASASSPHSVGKQTNGREIFPSPTHAPIPGAVGATGLAATDDSAYGLFMEMRKQLKVFYDSIAAIDHELWLSFVCNALSNVLSIVSTSVGSNVGATPGTNGGQKVEWADVELALHLVYLMGEAERGAISFVAG</sequence>
<reference evidence="13 14" key="1">
    <citation type="journal article" name="Sci. Rep.">
        <title>Genome-scale phylogenetic analyses confirm Olpidium as the closest living zoosporic fungus to the non-flagellated, terrestrial fungi.</title>
        <authorList>
            <person name="Chang Y."/>
            <person name="Rochon D."/>
            <person name="Sekimoto S."/>
            <person name="Wang Y."/>
            <person name="Chovatia M."/>
            <person name="Sandor L."/>
            <person name="Salamov A."/>
            <person name="Grigoriev I.V."/>
            <person name="Stajich J.E."/>
            <person name="Spatafora J.W."/>
        </authorList>
    </citation>
    <scope>NUCLEOTIDE SEQUENCE [LARGE SCALE GENOMIC DNA]</scope>
    <source>
        <strain evidence="13">S191</strain>
    </source>
</reference>
<dbReference type="GO" id="GO:0031267">
    <property type="term" value="F:small GTPase binding"/>
    <property type="evidence" value="ECO:0007669"/>
    <property type="project" value="InterPro"/>
</dbReference>
<evidence type="ECO:0000256" key="10">
    <source>
        <dbReference type="SAM" id="MobiDB-lite"/>
    </source>
</evidence>
<dbReference type="Gene3D" id="1.25.10.10">
    <property type="entry name" value="Leucine-rich Repeat Variant"/>
    <property type="match status" value="1"/>
</dbReference>
<organism evidence="13 14">
    <name type="scientific">Olpidium bornovanus</name>
    <dbReference type="NCBI Taxonomy" id="278681"/>
    <lineage>
        <taxon>Eukaryota</taxon>
        <taxon>Fungi</taxon>
        <taxon>Fungi incertae sedis</taxon>
        <taxon>Olpidiomycota</taxon>
        <taxon>Olpidiomycotina</taxon>
        <taxon>Olpidiomycetes</taxon>
        <taxon>Olpidiales</taxon>
        <taxon>Olpidiaceae</taxon>
        <taxon>Olpidium</taxon>
    </lineage>
</organism>
<dbReference type="OrthoDB" id="26399at2759"/>
<dbReference type="Pfam" id="PF19282">
    <property type="entry name" value="Exportin-T"/>
    <property type="match status" value="2"/>
</dbReference>
<evidence type="ECO:0000256" key="2">
    <source>
        <dbReference type="ARBA" id="ARBA00009466"/>
    </source>
</evidence>
<feature type="compositionally biased region" description="Polar residues" evidence="10">
    <location>
        <begin position="477"/>
        <end position="490"/>
    </location>
</feature>
<evidence type="ECO:0000313" key="13">
    <source>
        <dbReference type="EMBL" id="KAG5459065.1"/>
    </source>
</evidence>
<accession>A0A8H8DI07</accession>
<evidence type="ECO:0000256" key="5">
    <source>
        <dbReference type="ARBA" id="ARBA00022490"/>
    </source>
</evidence>
<dbReference type="InterPro" id="IPR013598">
    <property type="entry name" value="Exportin-1/Importin-b-like"/>
</dbReference>
<evidence type="ECO:0000256" key="9">
    <source>
        <dbReference type="RuleBase" id="RU366037"/>
    </source>
</evidence>
<keyword evidence="6 9" id="KW-0820">tRNA-binding</keyword>
<dbReference type="PANTHER" id="PTHR15952">
    <property type="entry name" value="EXPORTIN-T/LOS1"/>
    <property type="match status" value="1"/>
</dbReference>
<evidence type="ECO:0000256" key="4">
    <source>
        <dbReference type="ARBA" id="ARBA00022448"/>
    </source>
</evidence>
<evidence type="ECO:0000256" key="7">
    <source>
        <dbReference type="ARBA" id="ARBA00022884"/>
    </source>
</evidence>
<keyword evidence="7 9" id="KW-0694">RNA-binding</keyword>
<dbReference type="GO" id="GO:0005643">
    <property type="term" value="C:nuclear pore"/>
    <property type="evidence" value="ECO:0007669"/>
    <property type="project" value="TreeGrafter"/>
</dbReference>
<dbReference type="InterPro" id="IPR045546">
    <property type="entry name" value="Exportin-T_C"/>
</dbReference>
<dbReference type="GO" id="GO:0000049">
    <property type="term" value="F:tRNA binding"/>
    <property type="evidence" value="ECO:0007669"/>
    <property type="project" value="UniProtKB-UniRule"/>
</dbReference>
<protein>
    <recommendedName>
        <fullName evidence="3 9">Exportin-T</fullName>
    </recommendedName>
    <alternativeName>
        <fullName evidence="9">Exportin(tRNA)</fullName>
    </alternativeName>
    <alternativeName>
        <fullName evidence="9">tRNA exportin</fullName>
    </alternativeName>
</protein>
<dbReference type="GO" id="GO:0071528">
    <property type="term" value="P:tRNA re-export from nucleus"/>
    <property type="evidence" value="ECO:0007669"/>
    <property type="project" value="UniProtKB-UniRule"/>
</dbReference>
<evidence type="ECO:0000256" key="6">
    <source>
        <dbReference type="ARBA" id="ARBA00022555"/>
    </source>
</evidence>
<name>A0A8H8DI07_9FUNG</name>
<comment type="caution">
    <text evidence="13">The sequence shown here is derived from an EMBL/GenBank/DDBJ whole genome shotgun (WGS) entry which is preliminary data.</text>
</comment>
<keyword evidence="14" id="KW-1185">Reference proteome</keyword>